<dbReference type="PANTHER" id="PTHR10676:SF352">
    <property type="entry name" value="CYTOPLASMIC DYNEIN 2 HEAVY CHAIN 1"/>
    <property type="match status" value="1"/>
</dbReference>
<comment type="caution">
    <text evidence="2">The sequence shown here is derived from an EMBL/GenBank/DDBJ whole genome shotgun (WGS) entry which is preliminary data.</text>
</comment>
<gene>
    <name evidence="2" type="ORF">NQ314_021240</name>
</gene>
<dbReference type="GO" id="GO:0051959">
    <property type="term" value="F:dynein light intermediate chain binding"/>
    <property type="evidence" value="ECO:0007669"/>
    <property type="project" value="InterPro"/>
</dbReference>
<dbReference type="Gene3D" id="1.20.140.100">
    <property type="entry name" value="Dynein heavy chain, N-terminal domain 2"/>
    <property type="match status" value="1"/>
</dbReference>
<reference evidence="2" key="1">
    <citation type="journal article" date="2023" name="Insect Mol. Biol.">
        <title>Genome sequencing provides insights into the evolution of gene families encoding plant cell wall-degrading enzymes in longhorned beetles.</title>
        <authorList>
            <person name="Shin N.R."/>
            <person name="Okamura Y."/>
            <person name="Kirsch R."/>
            <person name="Pauchet Y."/>
        </authorList>
    </citation>
    <scope>NUCLEOTIDE SEQUENCE</scope>
    <source>
        <strain evidence="2">RBIC_L_NR</strain>
    </source>
</reference>
<evidence type="ECO:0000313" key="3">
    <source>
        <dbReference type="Proteomes" id="UP001162156"/>
    </source>
</evidence>
<dbReference type="Proteomes" id="UP001162156">
    <property type="component" value="Unassembled WGS sequence"/>
</dbReference>
<dbReference type="PANTHER" id="PTHR10676">
    <property type="entry name" value="DYNEIN HEAVY CHAIN FAMILY PROTEIN"/>
    <property type="match status" value="1"/>
</dbReference>
<dbReference type="InterPro" id="IPR042222">
    <property type="entry name" value="Dynein_2_N"/>
</dbReference>
<dbReference type="InterPro" id="IPR013602">
    <property type="entry name" value="Dynein_heavy_linker"/>
</dbReference>
<dbReference type="EMBL" id="JANEYF010005896">
    <property type="protein sequence ID" value="KAJ8926451.1"/>
    <property type="molecule type" value="Genomic_DNA"/>
</dbReference>
<dbReference type="InterPro" id="IPR026983">
    <property type="entry name" value="DHC"/>
</dbReference>
<sequence length="86" mass="10462">MRWIYLEPIFGSGTLAQEKTRFDRIDRDFRHILNFIEKDLRVAALCRYLNLRSLLEGIMDQLARCQNSLDNFLKVQHILYRKYERL</sequence>
<dbReference type="GO" id="GO:0005930">
    <property type="term" value="C:axoneme"/>
    <property type="evidence" value="ECO:0007669"/>
    <property type="project" value="TreeGrafter"/>
</dbReference>
<dbReference type="GO" id="GO:0060271">
    <property type="term" value="P:cilium assembly"/>
    <property type="evidence" value="ECO:0007669"/>
    <property type="project" value="TreeGrafter"/>
</dbReference>
<name>A0AAV8WJP6_9CUCU</name>
<dbReference type="GO" id="GO:0097729">
    <property type="term" value="C:9+2 motile cilium"/>
    <property type="evidence" value="ECO:0007669"/>
    <property type="project" value="TreeGrafter"/>
</dbReference>
<keyword evidence="3" id="KW-1185">Reference proteome</keyword>
<dbReference type="GO" id="GO:0005868">
    <property type="term" value="C:cytoplasmic dynein complex"/>
    <property type="evidence" value="ECO:0007669"/>
    <property type="project" value="TreeGrafter"/>
</dbReference>
<evidence type="ECO:0000259" key="1">
    <source>
        <dbReference type="Pfam" id="PF08393"/>
    </source>
</evidence>
<dbReference type="Pfam" id="PF08393">
    <property type="entry name" value="DHC_N2"/>
    <property type="match status" value="1"/>
</dbReference>
<protein>
    <recommendedName>
        <fullName evidence="1">Dynein heavy chain linker domain-containing protein</fullName>
    </recommendedName>
</protein>
<accession>A0AAV8WJP6</accession>
<evidence type="ECO:0000313" key="2">
    <source>
        <dbReference type="EMBL" id="KAJ8926451.1"/>
    </source>
</evidence>
<feature type="domain" description="Dynein heavy chain linker" evidence="1">
    <location>
        <begin position="2"/>
        <end position="75"/>
    </location>
</feature>
<organism evidence="2 3">
    <name type="scientific">Rhamnusium bicolor</name>
    <dbReference type="NCBI Taxonomy" id="1586634"/>
    <lineage>
        <taxon>Eukaryota</taxon>
        <taxon>Metazoa</taxon>
        <taxon>Ecdysozoa</taxon>
        <taxon>Arthropoda</taxon>
        <taxon>Hexapoda</taxon>
        <taxon>Insecta</taxon>
        <taxon>Pterygota</taxon>
        <taxon>Neoptera</taxon>
        <taxon>Endopterygota</taxon>
        <taxon>Coleoptera</taxon>
        <taxon>Polyphaga</taxon>
        <taxon>Cucujiformia</taxon>
        <taxon>Chrysomeloidea</taxon>
        <taxon>Cerambycidae</taxon>
        <taxon>Lepturinae</taxon>
        <taxon>Rhagiini</taxon>
        <taxon>Rhamnusium</taxon>
    </lineage>
</organism>
<dbReference type="GO" id="GO:0045505">
    <property type="term" value="F:dynein intermediate chain binding"/>
    <property type="evidence" value="ECO:0007669"/>
    <property type="project" value="InterPro"/>
</dbReference>
<dbReference type="AlphaFoldDB" id="A0AAV8WJP6"/>
<dbReference type="GO" id="GO:0035721">
    <property type="term" value="P:intraciliary retrograde transport"/>
    <property type="evidence" value="ECO:0007669"/>
    <property type="project" value="TreeGrafter"/>
</dbReference>
<proteinExistence type="predicted"/>
<dbReference type="GO" id="GO:0008569">
    <property type="term" value="F:minus-end-directed microtubule motor activity"/>
    <property type="evidence" value="ECO:0007669"/>
    <property type="project" value="TreeGrafter"/>
</dbReference>
<dbReference type="GO" id="GO:0060294">
    <property type="term" value="P:cilium movement involved in cell motility"/>
    <property type="evidence" value="ECO:0007669"/>
    <property type="project" value="TreeGrafter"/>
</dbReference>